<dbReference type="Pfam" id="PF20238">
    <property type="entry name" value="BIM1-like_dom"/>
    <property type="match status" value="1"/>
</dbReference>
<reference evidence="11" key="2">
    <citation type="submission" date="2013-04" db="EMBL/GenBank/DDBJ databases">
        <title>Genomic mechanisms accounting for the adaptation to parasitism in nematode-trapping fungi.</title>
        <authorList>
            <person name="Ahren D.G."/>
        </authorList>
    </citation>
    <scope>NUCLEOTIDE SEQUENCE [LARGE SCALE GENOMIC DNA]</scope>
    <source>
        <strain evidence="11">CBS 200.50</strain>
    </source>
</reference>
<evidence type="ECO:0000259" key="9">
    <source>
        <dbReference type="Pfam" id="PF20238"/>
    </source>
</evidence>
<dbReference type="OrthoDB" id="2146436at2759"/>
<reference evidence="10 11" key="1">
    <citation type="journal article" date="2013" name="PLoS Genet.">
        <title>Genomic mechanisms accounting for the adaptation to parasitism in nematode-trapping fungi.</title>
        <authorList>
            <person name="Meerupati T."/>
            <person name="Andersson K.M."/>
            <person name="Friman E."/>
            <person name="Kumar D."/>
            <person name="Tunlid A."/>
            <person name="Ahren D."/>
        </authorList>
    </citation>
    <scope>NUCLEOTIDE SEQUENCE [LARGE SCALE GENOMIC DNA]</scope>
    <source>
        <strain evidence="10 11">CBS 200.50</strain>
    </source>
</reference>
<dbReference type="PANTHER" id="PTHR34992">
    <property type="entry name" value="HYPHAL ANASTAMOSIS-7 PROTEIN"/>
    <property type="match status" value="1"/>
</dbReference>
<keyword evidence="3" id="KW-0336">GPI-anchor</keyword>
<accession>S8BQI3</accession>
<dbReference type="InterPro" id="IPR046936">
    <property type="entry name" value="BIM1-like"/>
</dbReference>
<dbReference type="InterPro" id="IPR046530">
    <property type="entry name" value="BIM1-like_dom"/>
</dbReference>
<feature type="domain" description="Copper acquisition factor BIM1-like" evidence="9">
    <location>
        <begin position="16"/>
        <end position="135"/>
    </location>
</feature>
<name>S8BQI3_DACHA</name>
<dbReference type="EMBL" id="AQGS01000635">
    <property type="protein sequence ID" value="EPS37507.1"/>
    <property type="molecule type" value="Genomic_DNA"/>
</dbReference>
<keyword evidence="4 8" id="KW-0732">Signal</keyword>
<evidence type="ECO:0000256" key="6">
    <source>
        <dbReference type="ARBA" id="ARBA00023180"/>
    </source>
</evidence>
<dbReference type="HOGENOM" id="CLU_070647_0_2_1"/>
<feature type="chain" id="PRO_5004561497" description="Copper acquisition factor BIM1-like domain-containing protein" evidence="8">
    <location>
        <begin position="18"/>
        <end position="143"/>
    </location>
</feature>
<keyword evidence="2" id="KW-1003">Cell membrane</keyword>
<protein>
    <recommendedName>
        <fullName evidence="9">Copper acquisition factor BIM1-like domain-containing protein</fullName>
    </recommendedName>
</protein>
<evidence type="ECO:0000256" key="2">
    <source>
        <dbReference type="ARBA" id="ARBA00022475"/>
    </source>
</evidence>
<evidence type="ECO:0000256" key="8">
    <source>
        <dbReference type="SAM" id="SignalP"/>
    </source>
</evidence>
<proteinExistence type="predicted"/>
<sequence length="143" mass="15569">MHFKNLLLLGVFGAASAHFILEVPESIGFDDDNEGIFPCGGFDQSHRAGLPESPWPKKGAPIGVVTTHNEAIWEFKAAVVPFTNRWVSLSRNITQTAGLGSVCFSNIPGPKNPLWYGRKGVIQIAQHGHDGTLYQVSSDFTSF</sequence>
<dbReference type="OMA" id="NPLWYGR"/>
<keyword evidence="5" id="KW-0472">Membrane</keyword>
<feature type="signal peptide" evidence="8">
    <location>
        <begin position="1"/>
        <end position="17"/>
    </location>
</feature>
<dbReference type="AlphaFoldDB" id="S8BQI3"/>
<comment type="subcellular location">
    <subcellularLocation>
        <location evidence="1">Cell membrane</location>
        <topology evidence="1">Lipid-anchor</topology>
        <topology evidence="1">GPI-anchor</topology>
    </subcellularLocation>
</comment>
<comment type="caution">
    <text evidence="10">The sequence shown here is derived from an EMBL/GenBank/DDBJ whole genome shotgun (WGS) entry which is preliminary data.</text>
</comment>
<evidence type="ECO:0000256" key="3">
    <source>
        <dbReference type="ARBA" id="ARBA00022622"/>
    </source>
</evidence>
<dbReference type="CDD" id="cd21176">
    <property type="entry name" value="LPMO_auxiliary-like"/>
    <property type="match status" value="1"/>
</dbReference>
<dbReference type="GO" id="GO:0005886">
    <property type="term" value="C:plasma membrane"/>
    <property type="evidence" value="ECO:0007669"/>
    <property type="project" value="UniProtKB-SubCell"/>
</dbReference>
<evidence type="ECO:0000313" key="10">
    <source>
        <dbReference type="EMBL" id="EPS37507.1"/>
    </source>
</evidence>
<dbReference type="GO" id="GO:0098552">
    <property type="term" value="C:side of membrane"/>
    <property type="evidence" value="ECO:0007669"/>
    <property type="project" value="UniProtKB-KW"/>
</dbReference>
<evidence type="ECO:0000256" key="5">
    <source>
        <dbReference type="ARBA" id="ARBA00023136"/>
    </source>
</evidence>
<evidence type="ECO:0000313" key="11">
    <source>
        <dbReference type="Proteomes" id="UP000015100"/>
    </source>
</evidence>
<keyword evidence="7" id="KW-0449">Lipoprotein</keyword>
<keyword evidence="11" id="KW-1185">Reference proteome</keyword>
<organism evidence="10 11">
    <name type="scientific">Dactylellina haptotyla (strain CBS 200.50)</name>
    <name type="common">Nematode-trapping fungus</name>
    <name type="synonym">Monacrosporium haptotylum</name>
    <dbReference type="NCBI Taxonomy" id="1284197"/>
    <lineage>
        <taxon>Eukaryota</taxon>
        <taxon>Fungi</taxon>
        <taxon>Dikarya</taxon>
        <taxon>Ascomycota</taxon>
        <taxon>Pezizomycotina</taxon>
        <taxon>Orbiliomycetes</taxon>
        <taxon>Orbiliales</taxon>
        <taxon>Orbiliaceae</taxon>
        <taxon>Dactylellina</taxon>
    </lineage>
</organism>
<evidence type="ECO:0000256" key="1">
    <source>
        <dbReference type="ARBA" id="ARBA00004609"/>
    </source>
</evidence>
<gene>
    <name evidence="10" type="ORF">H072_8802</name>
</gene>
<keyword evidence="6" id="KW-0325">Glycoprotein</keyword>
<dbReference type="PANTHER" id="PTHR34992:SF1">
    <property type="entry name" value="COPPER ACQUISITION FACTOR BIM1-LIKE DOMAIN-CONTAINING PROTEIN"/>
    <property type="match status" value="1"/>
</dbReference>
<evidence type="ECO:0000256" key="7">
    <source>
        <dbReference type="ARBA" id="ARBA00023288"/>
    </source>
</evidence>
<dbReference type="Proteomes" id="UP000015100">
    <property type="component" value="Unassembled WGS sequence"/>
</dbReference>
<evidence type="ECO:0000256" key="4">
    <source>
        <dbReference type="ARBA" id="ARBA00022729"/>
    </source>
</evidence>
<dbReference type="STRING" id="1284197.S8BQI3"/>